<dbReference type="OrthoDB" id="5337308at2759"/>
<gene>
    <name evidence="1" type="ORF">K469DRAFT_664674</name>
</gene>
<sequence length="247" mass="27813">MAPQIPLQALEEYEAAIEKGEKLFRRLKSFEATQPTSSTLSSCGYAIDSERLRSNTENKVQDMVHQCGLLISQLIYVDVRSAGTSRWDDAVYSNYIDTRHGLIDRRLWPSEVLWQSWRRINTEANASASDLLGVVRFKIVNEATMNAVWVASGRSSASRVEENNYVEYTQLDNGFYAILGTPNGASTVRMLLDHKRVLGFRVVEKVVVLGDDTLKMNEPESRSIVFFFPAVVSLPQAFLSRKNPSAK</sequence>
<reference evidence="1" key="1">
    <citation type="journal article" date="2020" name="Stud. Mycol.">
        <title>101 Dothideomycetes genomes: a test case for predicting lifestyles and emergence of pathogens.</title>
        <authorList>
            <person name="Haridas S."/>
            <person name="Albert R."/>
            <person name="Binder M."/>
            <person name="Bloem J."/>
            <person name="Labutti K."/>
            <person name="Salamov A."/>
            <person name="Andreopoulos B."/>
            <person name="Baker S."/>
            <person name="Barry K."/>
            <person name="Bills G."/>
            <person name="Bluhm B."/>
            <person name="Cannon C."/>
            <person name="Castanera R."/>
            <person name="Culley D."/>
            <person name="Daum C."/>
            <person name="Ezra D."/>
            <person name="Gonzalez J."/>
            <person name="Henrissat B."/>
            <person name="Kuo A."/>
            <person name="Liang C."/>
            <person name="Lipzen A."/>
            <person name="Lutzoni F."/>
            <person name="Magnuson J."/>
            <person name="Mondo S."/>
            <person name="Nolan M."/>
            <person name="Ohm R."/>
            <person name="Pangilinan J."/>
            <person name="Park H.-J."/>
            <person name="Ramirez L."/>
            <person name="Alfaro M."/>
            <person name="Sun H."/>
            <person name="Tritt A."/>
            <person name="Yoshinaga Y."/>
            <person name="Zwiers L.-H."/>
            <person name="Turgeon B."/>
            <person name="Goodwin S."/>
            <person name="Spatafora J."/>
            <person name="Crous P."/>
            <person name="Grigoriev I."/>
        </authorList>
    </citation>
    <scope>NUCLEOTIDE SEQUENCE</scope>
    <source>
        <strain evidence="1">CBS 207.26</strain>
    </source>
</reference>
<evidence type="ECO:0000313" key="2">
    <source>
        <dbReference type="Proteomes" id="UP000800200"/>
    </source>
</evidence>
<protein>
    <submittedName>
        <fullName evidence="1">Uncharacterized protein</fullName>
    </submittedName>
</protein>
<organism evidence="1 2">
    <name type="scientific">Zopfia rhizophila CBS 207.26</name>
    <dbReference type="NCBI Taxonomy" id="1314779"/>
    <lineage>
        <taxon>Eukaryota</taxon>
        <taxon>Fungi</taxon>
        <taxon>Dikarya</taxon>
        <taxon>Ascomycota</taxon>
        <taxon>Pezizomycotina</taxon>
        <taxon>Dothideomycetes</taxon>
        <taxon>Dothideomycetes incertae sedis</taxon>
        <taxon>Zopfiaceae</taxon>
        <taxon>Zopfia</taxon>
    </lineage>
</organism>
<dbReference type="AlphaFoldDB" id="A0A6A6E1C5"/>
<name>A0A6A6E1C5_9PEZI</name>
<accession>A0A6A6E1C5</accession>
<dbReference type="Proteomes" id="UP000800200">
    <property type="component" value="Unassembled WGS sequence"/>
</dbReference>
<dbReference type="EMBL" id="ML994632">
    <property type="protein sequence ID" value="KAF2185721.1"/>
    <property type="molecule type" value="Genomic_DNA"/>
</dbReference>
<evidence type="ECO:0000313" key="1">
    <source>
        <dbReference type="EMBL" id="KAF2185721.1"/>
    </source>
</evidence>
<keyword evidence="2" id="KW-1185">Reference proteome</keyword>
<proteinExistence type="predicted"/>